<dbReference type="InterPro" id="IPR045085">
    <property type="entry name" value="HLD_clamp_pol_III_gamma_tau"/>
</dbReference>
<dbReference type="GO" id="GO:0046872">
    <property type="term" value="F:metal ion binding"/>
    <property type="evidence" value="ECO:0007669"/>
    <property type="project" value="UniProtKB-KW"/>
</dbReference>
<keyword evidence="4" id="KW-0862">Zinc</keyword>
<comment type="caution">
    <text evidence="6">The sequence shown here is derived from an EMBL/GenBank/DDBJ whole genome shotgun (WGS) entry which is preliminary data.</text>
</comment>
<keyword evidence="5" id="KW-0067">ATP-binding</keyword>
<evidence type="ECO:0000313" key="6">
    <source>
        <dbReference type="EMBL" id="PWA49370.1"/>
    </source>
</evidence>
<accession>A0A2U1LK38</accession>
<keyword evidence="7" id="KW-1185">Reference proteome</keyword>
<reference evidence="6 7" key="1">
    <citation type="journal article" date="2018" name="Mol. Plant">
        <title>The genome of Artemisia annua provides insight into the evolution of Asteraceae family and artemisinin biosynthesis.</title>
        <authorList>
            <person name="Shen Q."/>
            <person name="Zhang L."/>
            <person name="Liao Z."/>
            <person name="Wang S."/>
            <person name="Yan T."/>
            <person name="Shi P."/>
            <person name="Liu M."/>
            <person name="Fu X."/>
            <person name="Pan Q."/>
            <person name="Wang Y."/>
            <person name="Lv Z."/>
            <person name="Lu X."/>
            <person name="Zhang F."/>
            <person name="Jiang W."/>
            <person name="Ma Y."/>
            <person name="Chen M."/>
            <person name="Hao X."/>
            <person name="Li L."/>
            <person name="Tang Y."/>
            <person name="Lv G."/>
            <person name="Zhou Y."/>
            <person name="Sun X."/>
            <person name="Brodelius P.E."/>
            <person name="Rose J.K.C."/>
            <person name="Tang K."/>
        </authorList>
    </citation>
    <scope>NUCLEOTIDE SEQUENCE [LARGE SCALE GENOMIC DNA]</scope>
    <source>
        <strain evidence="7">cv. Huhao1</strain>
        <tissue evidence="6">Leaf</tissue>
    </source>
</reference>
<evidence type="ECO:0000256" key="1">
    <source>
        <dbReference type="ARBA" id="ARBA00006360"/>
    </source>
</evidence>
<proteinExistence type="inferred from homology"/>
<evidence type="ECO:0000256" key="2">
    <source>
        <dbReference type="ARBA" id="ARBA00022723"/>
    </source>
</evidence>
<keyword evidence="3" id="KW-0547">Nucleotide-binding</keyword>
<evidence type="ECO:0000256" key="4">
    <source>
        <dbReference type="ARBA" id="ARBA00022833"/>
    </source>
</evidence>
<dbReference type="PANTHER" id="PTHR11669:SF63">
    <property type="entry name" value="PROTEIN STICHEL"/>
    <property type="match status" value="1"/>
</dbReference>
<sequence>MDCSDLKYKKVKLDETAVECIRFKSKLTDFSKLRQRNEKYVSPLFHCSGTHLWHHLKHNLVQKTLMASKDGDSDIVDRMRKISEEENLDVDCDALYLIALNVEGSLHDAETMLDQLSLLGKRTTTDVVNELLMELLELAMSSNTADTVKRARELMDLGIDPMVLMSQMAKLIMDIIAGTYQVVEARYVEIFIPCT</sequence>
<dbReference type="STRING" id="35608.A0A2U1LK38"/>
<evidence type="ECO:0000256" key="5">
    <source>
        <dbReference type="ARBA" id="ARBA00022840"/>
    </source>
</evidence>
<protein>
    <submittedName>
        <fullName evidence="6">AAA-type ATPase family protein</fullName>
    </submittedName>
</protein>
<gene>
    <name evidence="6" type="ORF">CTI12_AA482240</name>
</gene>
<dbReference type="FunFam" id="1.10.8.60:FF:000013">
    <property type="entry name" value="DNA polymerase III subunit gamma/tau"/>
    <property type="match status" value="1"/>
</dbReference>
<dbReference type="Proteomes" id="UP000245207">
    <property type="component" value="Unassembled WGS sequence"/>
</dbReference>
<dbReference type="EMBL" id="PKPP01008968">
    <property type="protein sequence ID" value="PWA49370.1"/>
    <property type="molecule type" value="Genomic_DNA"/>
</dbReference>
<dbReference type="GO" id="GO:0003689">
    <property type="term" value="F:DNA clamp loader activity"/>
    <property type="evidence" value="ECO:0007669"/>
    <property type="project" value="TreeGrafter"/>
</dbReference>
<name>A0A2U1LK38_ARTAN</name>
<dbReference type="GO" id="GO:0006281">
    <property type="term" value="P:DNA repair"/>
    <property type="evidence" value="ECO:0007669"/>
    <property type="project" value="TreeGrafter"/>
</dbReference>
<keyword evidence="2" id="KW-0479">Metal-binding</keyword>
<comment type="similarity">
    <text evidence="1">Belongs to the DnaX/STICHEL family.</text>
</comment>
<dbReference type="AlphaFoldDB" id="A0A2U1LK38"/>
<evidence type="ECO:0000313" key="7">
    <source>
        <dbReference type="Proteomes" id="UP000245207"/>
    </source>
</evidence>
<dbReference type="OrthoDB" id="1911163at2759"/>
<dbReference type="Gene3D" id="1.10.8.60">
    <property type="match status" value="1"/>
</dbReference>
<evidence type="ECO:0000256" key="3">
    <source>
        <dbReference type="ARBA" id="ARBA00022741"/>
    </source>
</evidence>
<dbReference type="GO" id="GO:0006261">
    <property type="term" value="P:DNA-templated DNA replication"/>
    <property type="evidence" value="ECO:0007669"/>
    <property type="project" value="TreeGrafter"/>
</dbReference>
<dbReference type="PANTHER" id="PTHR11669">
    <property type="entry name" value="REPLICATION FACTOR C / DNA POLYMERASE III GAMMA-TAU SUBUNIT"/>
    <property type="match status" value="1"/>
</dbReference>
<dbReference type="GO" id="GO:0005663">
    <property type="term" value="C:DNA replication factor C complex"/>
    <property type="evidence" value="ECO:0007669"/>
    <property type="project" value="TreeGrafter"/>
</dbReference>
<dbReference type="GO" id="GO:0005524">
    <property type="term" value="F:ATP binding"/>
    <property type="evidence" value="ECO:0007669"/>
    <property type="project" value="UniProtKB-KW"/>
</dbReference>
<dbReference type="CDD" id="cd18137">
    <property type="entry name" value="HLD_clamp_pol_III_gamma_tau"/>
    <property type="match status" value="1"/>
</dbReference>
<dbReference type="InterPro" id="IPR050238">
    <property type="entry name" value="DNA_Rep/Repair_Clamp_Loader"/>
</dbReference>
<organism evidence="6 7">
    <name type="scientific">Artemisia annua</name>
    <name type="common">Sweet wormwood</name>
    <dbReference type="NCBI Taxonomy" id="35608"/>
    <lineage>
        <taxon>Eukaryota</taxon>
        <taxon>Viridiplantae</taxon>
        <taxon>Streptophyta</taxon>
        <taxon>Embryophyta</taxon>
        <taxon>Tracheophyta</taxon>
        <taxon>Spermatophyta</taxon>
        <taxon>Magnoliopsida</taxon>
        <taxon>eudicotyledons</taxon>
        <taxon>Gunneridae</taxon>
        <taxon>Pentapetalae</taxon>
        <taxon>asterids</taxon>
        <taxon>campanulids</taxon>
        <taxon>Asterales</taxon>
        <taxon>Asteraceae</taxon>
        <taxon>Asteroideae</taxon>
        <taxon>Anthemideae</taxon>
        <taxon>Artemisiinae</taxon>
        <taxon>Artemisia</taxon>
    </lineage>
</organism>